<keyword evidence="2" id="KW-1185">Reference proteome</keyword>
<evidence type="ECO:0008006" key="3">
    <source>
        <dbReference type="Google" id="ProtNLM"/>
    </source>
</evidence>
<dbReference type="InterPro" id="IPR029058">
    <property type="entry name" value="AB_hydrolase_fold"/>
</dbReference>
<dbReference type="EMBL" id="JACGCM010000750">
    <property type="protein sequence ID" value="KAF6167373.1"/>
    <property type="molecule type" value="Genomic_DNA"/>
</dbReference>
<dbReference type="Gene3D" id="3.40.50.1820">
    <property type="entry name" value="alpha/beta hydrolase"/>
    <property type="match status" value="1"/>
</dbReference>
<reference evidence="1 2" key="1">
    <citation type="journal article" date="2020" name="IScience">
        <title>Genome Sequencing of the Endangered Kingdonia uniflora (Circaeasteraceae, Ranunculales) Reveals Potential Mechanisms of Evolutionary Specialization.</title>
        <authorList>
            <person name="Sun Y."/>
            <person name="Deng T."/>
            <person name="Zhang A."/>
            <person name="Moore M.J."/>
            <person name="Landis J.B."/>
            <person name="Lin N."/>
            <person name="Zhang H."/>
            <person name="Zhang X."/>
            <person name="Huang J."/>
            <person name="Zhang X."/>
            <person name="Sun H."/>
            <person name="Wang H."/>
        </authorList>
    </citation>
    <scope>NUCLEOTIDE SEQUENCE [LARGE SCALE GENOMIC DNA]</scope>
    <source>
        <strain evidence="1">TB1705</strain>
        <tissue evidence="1">Leaf</tissue>
    </source>
</reference>
<organism evidence="1 2">
    <name type="scientific">Kingdonia uniflora</name>
    <dbReference type="NCBI Taxonomy" id="39325"/>
    <lineage>
        <taxon>Eukaryota</taxon>
        <taxon>Viridiplantae</taxon>
        <taxon>Streptophyta</taxon>
        <taxon>Embryophyta</taxon>
        <taxon>Tracheophyta</taxon>
        <taxon>Spermatophyta</taxon>
        <taxon>Magnoliopsida</taxon>
        <taxon>Ranunculales</taxon>
        <taxon>Circaeasteraceae</taxon>
        <taxon>Kingdonia</taxon>
    </lineage>
</organism>
<proteinExistence type="predicted"/>
<dbReference type="AlphaFoldDB" id="A0A7J7NJV1"/>
<evidence type="ECO:0000313" key="2">
    <source>
        <dbReference type="Proteomes" id="UP000541444"/>
    </source>
</evidence>
<dbReference type="SUPFAM" id="SSF53474">
    <property type="entry name" value="alpha/beta-Hydrolases"/>
    <property type="match status" value="1"/>
</dbReference>
<dbReference type="OrthoDB" id="6431331at2759"/>
<gene>
    <name evidence="1" type="ORF">GIB67_020679</name>
</gene>
<evidence type="ECO:0000313" key="1">
    <source>
        <dbReference type="EMBL" id="KAF6167373.1"/>
    </source>
</evidence>
<sequence length="68" mass="7791">MPLSNYLIACFHATKFWDLRWDTPTLVAWGISDKYLAVLEAEEFRKANPAAVKLNLIEGAGHMPQEDW</sequence>
<dbReference type="Proteomes" id="UP000541444">
    <property type="component" value="Unassembled WGS sequence"/>
</dbReference>
<comment type="caution">
    <text evidence="1">The sequence shown here is derived from an EMBL/GenBank/DDBJ whole genome shotgun (WGS) entry which is preliminary data.</text>
</comment>
<protein>
    <recommendedName>
        <fullName evidence="3">Alpha/beta hydrolase</fullName>
    </recommendedName>
</protein>
<name>A0A7J7NJV1_9MAGN</name>
<accession>A0A7J7NJV1</accession>